<reference evidence="2" key="2">
    <citation type="submission" date="2021-11" db="EMBL/GenBank/DDBJ databases">
        <authorList>
            <consortium name="Genoscope - CEA"/>
            <person name="William W."/>
        </authorList>
    </citation>
    <scope>NUCLEOTIDE SEQUENCE</scope>
</reference>
<proteinExistence type="predicted"/>
<sequence>MRWLVAYLITSTSGFTAPAYCNRSFLEVTEAKPVEAKRYAVVLNRHCYRGFSGIDYRNKDSYVGTQRAVDMQLALINSVLGNVVLPLEHLGFDVDVFLVAHDPSPHNATKSAELWDLLIRAFGGRVVATKQLHGLGHGGGRDLGQGTAMVETFRLLEKHSIKLASQNYFGGSESHASPYRAVLINRFDVAFTDRLGPADRADLDKTGYPTDAAH</sequence>
<dbReference type="Proteomes" id="UP000789595">
    <property type="component" value="Unassembled WGS sequence"/>
</dbReference>
<evidence type="ECO:0000313" key="1">
    <source>
        <dbReference type="EMBL" id="CAE0703334.1"/>
    </source>
</evidence>
<reference evidence="1" key="1">
    <citation type="submission" date="2021-01" db="EMBL/GenBank/DDBJ databases">
        <authorList>
            <person name="Corre E."/>
            <person name="Pelletier E."/>
            <person name="Niang G."/>
            <person name="Scheremetjew M."/>
            <person name="Finn R."/>
            <person name="Kale V."/>
            <person name="Holt S."/>
            <person name="Cochrane G."/>
            <person name="Meng A."/>
            <person name="Brown T."/>
            <person name="Cohen L."/>
        </authorList>
    </citation>
    <scope>NUCLEOTIDE SEQUENCE</scope>
    <source>
        <strain evidence="1">CCMP1756</strain>
    </source>
</reference>
<organism evidence="1">
    <name type="scientific">Pelagomonas calceolata</name>
    <dbReference type="NCBI Taxonomy" id="35677"/>
    <lineage>
        <taxon>Eukaryota</taxon>
        <taxon>Sar</taxon>
        <taxon>Stramenopiles</taxon>
        <taxon>Ochrophyta</taxon>
        <taxon>Pelagophyceae</taxon>
        <taxon>Pelagomonadales</taxon>
        <taxon>Pelagomonadaceae</taxon>
        <taxon>Pelagomonas</taxon>
    </lineage>
</organism>
<accession>A0A7S4ECF5</accession>
<protein>
    <submittedName>
        <fullName evidence="1">Uncharacterized protein</fullName>
    </submittedName>
</protein>
<evidence type="ECO:0000313" key="3">
    <source>
        <dbReference type="Proteomes" id="UP000789595"/>
    </source>
</evidence>
<dbReference type="AlphaFoldDB" id="A0A7S4ECF5"/>
<dbReference type="EMBL" id="CAKKNE010000005">
    <property type="protein sequence ID" value="CAH0377597.1"/>
    <property type="molecule type" value="Genomic_DNA"/>
</dbReference>
<evidence type="ECO:0000313" key="2">
    <source>
        <dbReference type="EMBL" id="CAH0377597.1"/>
    </source>
</evidence>
<name>A0A7S4ECF5_9STRA</name>
<keyword evidence="3" id="KW-1185">Reference proteome</keyword>
<gene>
    <name evidence="1" type="ORF">PCAL00307_LOCUS18781</name>
    <name evidence="2" type="ORF">PECAL_5P21370</name>
</gene>
<dbReference type="EMBL" id="HBIW01021771">
    <property type="protein sequence ID" value="CAE0703334.1"/>
    <property type="molecule type" value="Transcribed_RNA"/>
</dbReference>